<evidence type="ECO:0000313" key="3">
    <source>
        <dbReference type="Proteomes" id="UP000031670"/>
    </source>
</evidence>
<dbReference type="AlphaFoldDB" id="A0A0B8PMA3"/>
<keyword evidence="1" id="KW-1133">Transmembrane helix</keyword>
<comment type="caution">
    <text evidence="2">The sequence shown here is derived from an EMBL/GenBank/DDBJ whole genome shotgun (WGS) entry which is preliminary data.</text>
</comment>
<keyword evidence="1" id="KW-0472">Membrane</keyword>
<dbReference type="Pfam" id="PF11376">
    <property type="entry name" value="DUF3179"/>
    <property type="match status" value="1"/>
</dbReference>
<accession>A0A0B8PMA3</accession>
<proteinExistence type="predicted"/>
<feature type="transmembrane region" description="Helical" evidence="1">
    <location>
        <begin position="7"/>
        <end position="23"/>
    </location>
</feature>
<reference evidence="2 3" key="2">
    <citation type="submission" date="2015-01" db="EMBL/GenBank/DDBJ databases">
        <authorList>
            <consortium name="NBRP consortium"/>
            <person name="Sawabe T."/>
            <person name="Meirelles P."/>
            <person name="Feng G."/>
            <person name="Sayaka M."/>
            <person name="Hattori M."/>
            <person name="Ohkuma M."/>
        </authorList>
    </citation>
    <scope>NUCLEOTIDE SEQUENCE [LARGE SCALE GENOMIC DNA]</scope>
    <source>
        <strain evidence="2 3">JCM19232</strain>
    </source>
</reference>
<organism evidence="2 3">
    <name type="scientific">Vibrio ishigakensis</name>
    <dbReference type="NCBI Taxonomy" id="1481914"/>
    <lineage>
        <taxon>Bacteria</taxon>
        <taxon>Pseudomonadati</taxon>
        <taxon>Pseudomonadota</taxon>
        <taxon>Gammaproteobacteria</taxon>
        <taxon>Vibrionales</taxon>
        <taxon>Vibrionaceae</taxon>
        <taxon>Vibrio</taxon>
    </lineage>
</organism>
<evidence type="ECO:0000256" key="1">
    <source>
        <dbReference type="SAM" id="Phobius"/>
    </source>
</evidence>
<feature type="transmembrane region" description="Helical" evidence="1">
    <location>
        <begin position="43"/>
        <end position="60"/>
    </location>
</feature>
<reference evidence="2 3" key="1">
    <citation type="submission" date="2015-01" db="EMBL/GenBank/DDBJ databases">
        <title>Vibrio sp. C5 JCM 19232 whole genome shotgun sequence.</title>
        <authorList>
            <person name="Sawabe T."/>
            <person name="Meirelles P."/>
            <person name="Feng G."/>
            <person name="Sayaka M."/>
            <person name="Hattori M."/>
            <person name="Ohkuma M."/>
        </authorList>
    </citation>
    <scope>NUCLEOTIDE SEQUENCE [LARGE SCALE GENOMIC DNA]</scope>
    <source>
        <strain evidence="2 3">JCM19232</strain>
    </source>
</reference>
<protein>
    <recommendedName>
        <fullName evidence="4">DUF3179 domain-containing protein</fullName>
    </recommendedName>
</protein>
<dbReference type="Proteomes" id="UP000031670">
    <property type="component" value="Unassembled WGS sequence"/>
</dbReference>
<dbReference type="EMBL" id="BBSA01000012">
    <property type="protein sequence ID" value="GAM64263.1"/>
    <property type="molecule type" value="Genomic_DNA"/>
</dbReference>
<sequence>MKILFNVYAFVLASIAIYCAILMTEPGQTLNVPRDWVLNYYRYMEVFWLAQALALAGLWVANVKGKFWKPVWMYLATAGVAFTFWAQSYAMPAAFPTEQFTADFYSVEEADKVIPDEDSRVYVTHINGETRIFPRYHLQVPHVAGWKSEGTEYAVTYCGLSNLPMVVETDYGLGESDFQVLGQTHNNLIFKDVNNGTAIQQITMQSEFTDHSTTVHPNTQMDWSQAKEMYPDAMVYVYGMERVLDEVILGLFEKPLQNQRNINNPDFIFDTLNLEDTRLNPKLEIFGYDNGVEQIAIDPEFARANNGHKFNVGGEILTIDTDGEIVRVLNESGAQVPTHNGVHYGIWTQFFPKTRVLTAEIIDF</sequence>
<evidence type="ECO:0008006" key="4">
    <source>
        <dbReference type="Google" id="ProtNLM"/>
    </source>
</evidence>
<evidence type="ECO:0000313" key="2">
    <source>
        <dbReference type="EMBL" id="GAM64263.1"/>
    </source>
</evidence>
<dbReference type="InterPro" id="IPR021516">
    <property type="entry name" value="DUF3179"/>
</dbReference>
<name>A0A0B8PMA3_9VIBR</name>
<gene>
    <name evidence="2" type="ORF">JCM19232_933</name>
</gene>
<feature type="transmembrane region" description="Helical" evidence="1">
    <location>
        <begin position="72"/>
        <end position="90"/>
    </location>
</feature>
<keyword evidence="1" id="KW-0812">Transmembrane</keyword>